<reference evidence="2 3" key="1">
    <citation type="submission" date="2018-11" db="EMBL/GenBank/DDBJ databases">
        <authorList>
            <consortium name="Pathogen Informatics"/>
        </authorList>
    </citation>
    <scope>NUCLEOTIDE SEQUENCE [LARGE SCALE GENOMIC DNA]</scope>
</reference>
<dbReference type="OrthoDB" id="5872175at2759"/>
<evidence type="ECO:0000256" key="1">
    <source>
        <dbReference type="SAM" id="Coils"/>
    </source>
</evidence>
<accession>A0A183F9G5</accession>
<organism evidence="3 4">
    <name type="scientific">Heligmosomoides polygyrus</name>
    <name type="common">Parasitic roundworm</name>
    <dbReference type="NCBI Taxonomy" id="6339"/>
    <lineage>
        <taxon>Eukaryota</taxon>
        <taxon>Metazoa</taxon>
        <taxon>Ecdysozoa</taxon>
        <taxon>Nematoda</taxon>
        <taxon>Chromadorea</taxon>
        <taxon>Rhabditida</taxon>
        <taxon>Rhabditina</taxon>
        <taxon>Rhabditomorpha</taxon>
        <taxon>Strongyloidea</taxon>
        <taxon>Heligmosomidae</taxon>
        <taxon>Heligmosomoides</taxon>
    </lineage>
</organism>
<evidence type="ECO:0000313" key="2">
    <source>
        <dbReference type="EMBL" id="VDO28435.1"/>
    </source>
</evidence>
<dbReference type="WBParaSite" id="HPBE_0000280701-mRNA-1">
    <property type="protein sequence ID" value="HPBE_0000280701-mRNA-1"/>
    <property type="gene ID" value="HPBE_0000280701"/>
</dbReference>
<keyword evidence="3" id="KW-1185">Reference proteome</keyword>
<dbReference type="AlphaFoldDB" id="A0A183F9G5"/>
<evidence type="ECO:0000313" key="4">
    <source>
        <dbReference type="WBParaSite" id="HPBE_0000280701-mRNA-1"/>
    </source>
</evidence>
<dbReference type="Proteomes" id="UP000050761">
    <property type="component" value="Unassembled WGS sequence"/>
</dbReference>
<evidence type="ECO:0000313" key="3">
    <source>
        <dbReference type="Proteomes" id="UP000050761"/>
    </source>
</evidence>
<dbReference type="PROSITE" id="PS51257">
    <property type="entry name" value="PROKAR_LIPOPROTEIN"/>
    <property type="match status" value="1"/>
</dbReference>
<proteinExistence type="predicted"/>
<gene>
    <name evidence="2" type="ORF">HPBE_LOCUS2808</name>
</gene>
<dbReference type="EMBL" id="UZAH01005005">
    <property type="protein sequence ID" value="VDO28435.1"/>
    <property type="molecule type" value="Genomic_DNA"/>
</dbReference>
<keyword evidence="1" id="KW-0175">Coiled coil</keyword>
<sequence length="125" mass="14453">MDRYKSGEEELSFFLAVLLYSCVSDVSVMGRETTNMLEQVFQELSIIKGRNSLVCAFSLPNKFPRDVLEKMAQQSNEWRVATEQLEEQNRKLSKSLKTSKSRVGLPDYEACPKRRIELFEWSSSC</sequence>
<reference evidence="4" key="2">
    <citation type="submission" date="2019-09" db="UniProtKB">
        <authorList>
            <consortium name="WormBaseParasite"/>
        </authorList>
    </citation>
    <scope>IDENTIFICATION</scope>
</reference>
<accession>A0A3P7XSJ2</accession>
<protein>
    <submittedName>
        <fullName evidence="4">FRIGIDA-like protein</fullName>
    </submittedName>
</protein>
<name>A0A183F9G5_HELPZ</name>
<feature type="coiled-coil region" evidence="1">
    <location>
        <begin position="68"/>
        <end position="102"/>
    </location>
</feature>